<proteinExistence type="predicted"/>
<accession>A0ABU1HW35</accession>
<comment type="caution">
    <text evidence="1">The sequence shown here is derived from an EMBL/GenBank/DDBJ whole genome shotgun (WGS) entry which is preliminary data.</text>
</comment>
<protein>
    <recommendedName>
        <fullName evidence="3">Transposase</fullName>
    </recommendedName>
</protein>
<name>A0ABU1HW35_9MICO</name>
<reference evidence="1 2" key="1">
    <citation type="submission" date="2023-08" db="EMBL/GenBank/DDBJ databases">
        <title>Functional and genomic diversity of the sorghum phyllosphere microbiome.</title>
        <authorList>
            <person name="Shade A."/>
        </authorList>
    </citation>
    <scope>NUCLEOTIDE SEQUENCE [LARGE SCALE GENOMIC DNA]</scope>
    <source>
        <strain evidence="1 2">SORGH_AS_0445</strain>
    </source>
</reference>
<keyword evidence="2" id="KW-1185">Reference proteome</keyword>
<evidence type="ECO:0008006" key="3">
    <source>
        <dbReference type="Google" id="ProtNLM"/>
    </source>
</evidence>
<dbReference type="EMBL" id="JAVIZQ010000001">
    <property type="protein sequence ID" value="MDR6143888.1"/>
    <property type="molecule type" value="Genomic_DNA"/>
</dbReference>
<evidence type="ECO:0000313" key="2">
    <source>
        <dbReference type="Proteomes" id="UP001249291"/>
    </source>
</evidence>
<dbReference type="RefSeq" id="WP_309693477.1">
    <property type="nucleotide sequence ID" value="NZ_JAVIZQ010000001.1"/>
</dbReference>
<evidence type="ECO:0000313" key="1">
    <source>
        <dbReference type="EMBL" id="MDR6143888.1"/>
    </source>
</evidence>
<dbReference type="Proteomes" id="UP001249291">
    <property type="component" value="Unassembled WGS sequence"/>
</dbReference>
<organism evidence="1 2">
    <name type="scientific">Microbacterium foliorum</name>
    <dbReference type="NCBI Taxonomy" id="104336"/>
    <lineage>
        <taxon>Bacteria</taxon>
        <taxon>Bacillati</taxon>
        <taxon>Actinomycetota</taxon>
        <taxon>Actinomycetes</taxon>
        <taxon>Micrococcales</taxon>
        <taxon>Microbacteriaceae</taxon>
        <taxon>Microbacterium</taxon>
    </lineage>
</organism>
<sequence>MAKTNGLERHLHVVESSAARRQVLLIEAMHRAIADGSRAEDACRLILPGRQGVTA</sequence>
<gene>
    <name evidence="1" type="ORF">QE375_003442</name>
</gene>